<dbReference type="AlphaFoldDB" id="A0A3P5DST8"/>
<organism evidence="1 2">
    <name type="scientific">Escherichia coli</name>
    <dbReference type="NCBI Taxonomy" id="562"/>
    <lineage>
        <taxon>Bacteria</taxon>
        <taxon>Pseudomonadati</taxon>
        <taxon>Pseudomonadota</taxon>
        <taxon>Gammaproteobacteria</taxon>
        <taxon>Enterobacterales</taxon>
        <taxon>Enterobacteriaceae</taxon>
        <taxon>Escherichia</taxon>
    </lineage>
</organism>
<dbReference type="EMBL" id="UWXJ01000001">
    <property type="protein sequence ID" value="VCY84990.1"/>
    <property type="molecule type" value="Genomic_DNA"/>
</dbReference>
<accession>A0A3P5DST8</accession>
<evidence type="ECO:0000313" key="1">
    <source>
        <dbReference type="EMBL" id="VCY84990.1"/>
    </source>
</evidence>
<proteinExistence type="predicted"/>
<reference evidence="1 2" key="1">
    <citation type="submission" date="2018-10" db="EMBL/GenBank/DDBJ databases">
        <authorList>
            <person name="Noll B N."/>
        </authorList>
    </citation>
    <scope>NUCLEOTIDE SEQUENCE [LARGE SCALE GENOMIC DNA]</scope>
    <source>
        <strain evidence="1">Ecoli022</strain>
    </source>
</reference>
<protein>
    <submittedName>
        <fullName evidence="1">Uncharacterized protein</fullName>
    </submittedName>
</protein>
<name>A0A3P5DST8_ECOLX</name>
<evidence type="ECO:0000313" key="2">
    <source>
        <dbReference type="Proteomes" id="UP000281521"/>
    </source>
</evidence>
<gene>
    <name evidence="1" type="ORF">BANRA_03688</name>
</gene>
<sequence length="47" mass="5011">MVSYKVKLLSLPVTNDELLTIKNAALALDDGDEEPGVLVVPNGLQNC</sequence>
<dbReference type="Proteomes" id="UP000281521">
    <property type="component" value="Unassembled WGS sequence"/>
</dbReference>